<evidence type="ECO:0000256" key="2">
    <source>
        <dbReference type="ARBA" id="ARBA00006275"/>
    </source>
</evidence>
<feature type="domain" description="RagB/SusD" evidence="6">
    <location>
        <begin position="327"/>
        <end position="558"/>
    </location>
</feature>
<sequence length="561" mass="62991">MKKIIYSLIGAAFLFSACEDRLNIGQKGVIPFESFYQTDDDAQNALNNLYQSFCLNIAGNEGIYVALPVLFNEPGDDMLAAGNYYGDNDFGAQLNEFRLDSQNEVVKNAYWGLYGVIYDCNLILDNIEPTTAVKKRVCAEARALRAWAHFTLAIGWDCPPLVDHILPADAKPGNYEGGHDKLLEWCATEAEAVVNDLDERTSPTDKVGASKVTKGFALTLAGKARLFKGDYAGAKTNLKQVIESRKYELVPTERWANLFHTSGDLCEEMIFQANVVQNANIGDWSNNIQRTGWMFIQFWNWRTDKLASQPSFIGVDGWGGHAIRADFAERMLANDGDSPRRKATFLTPDEFLYEMEWNGLKDAGGNYIEHTREELEVSNQIGIKDPGGLYGFGGYFANKFIAWKEDNVKGNWGFRNLTIFRYAEVLLMYAEACAQTDDSDGLGLKCLQDIQNRAGSAYVSTQLTLDEVKKEKGFEMWLEGVRFPDMVRWGDTDGVVDNGKRIPSTYDAFFSKKESKHRIYVEYSSPNNGPTGFIKGKHEYFPFPFDAISINPNLEQNPSGK</sequence>
<dbReference type="Pfam" id="PF14322">
    <property type="entry name" value="SusD-like_3"/>
    <property type="match status" value="1"/>
</dbReference>
<name>A0A415RW02_9BACE</name>
<dbReference type="RefSeq" id="WP_021940135.1">
    <property type="nucleotide sequence ID" value="NZ_JADNLN010000003.1"/>
</dbReference>
<dbReference type="AlphaFoldDB" id="A0A415RW02"/>
<comment type="caution">
    <text evidence="8">The sequence shown here is derived from an EMBL/GenBank/DDBJ whole genome shotgun (WGS) entry which is preliminary data.</text>
</comment>
<feature type="domain" description="SusD-like N-terminal" evidence="7">
    <location>
        <begin position="88"/>
        <end position="159"/>
    </location>
</feature>
<evidence type="ECO:0000256" key="1">
    <source>
        <dbReference type="ARBA" id="ARBA00004442"/>
    </source>
</evidence>
<dbReference type="SUPFAM" id="SSF48452">
    <property type="entry name" value="TPR-like"/>
    <property type="match status" value="1"/>
</dbReference>
<dbReference type="GO" id="GO:0009279">
    <property type="term" value="C:cell outer membrane"/>
    <property type="evidence" value="ECO:0007669"/>
    <property type="project" value="UniProtKB-SubCell"/>
</dbReference>
<keyword evidence="4" id="KW-0472">Membrane</keyword>
<dbReference type="InterPro" id="IPR012944">
    <property type="entry name" value="SusD_RagB_dom"/>
</dbReference>
<gene>
    <name evidence="8" type="ORF">DW701_00945</name>
</gene>
<evidence type="ECO:0000256" key="4">
    <source>
        <dbReference type="ARBA" id="ARBA00023136"/>
    </source>
</evidence>
<organism evidence="8 9">
    <name type="scientific">Bacteroides eggerthii</name>
    <dbReference type="NCBI Taxonomy" id="28111"/>
    <lineage>
        <taxon>Bacteria</taxon>
        <taxon>Pseudomonadati</taxon>
        <taxon>Bacteroidota</taxon>
        <taxon>Bacteroidia</taxon>
        <taxon>Bacteroidales</taxon>
        <taxon>Bacteroidaceae</taxon>
        <taxon>Bacteroides</taxon>
    </lineage>
</organism>
<keyword evidence="3" id="KW-0732">Signal</keyword>
<evidence type="ECO:0000313" key="9">
    <source>
        <dbReference type="Proteomes" id="UP000283538"/>
    </source>
</evidence>
<dbReference type="InterPro" id="IPR011990">
    <property type="entry name" value="TPR-like_helical_dom_sf"/>
</dbReference>
<comment type="subcellular location">
    <subcellularLocation>
        <location evidence="1">Cell outer membrane</location>
    </subcellularLocation>
</comment>
<dbReference type="InterPro" id="IPR033985">
    <property type="entry name" value="SusD-like_N"/>
</dbReference>
<dbReference type="PROSITE" id="PS51257">
    <property type="entry name" value="PROKAR_LIPOPROTEIN"/>
    <property type="match status" value="1"/>
</dbReference>
<protein>
    <submittedName>
        <fullName evidence="8">RagB/SusD family nutrient uptake outer membrane protein</fullName>
    </submittedName>
</protein>
<dbReference type="Gene3D" id="1.25.40.390">
    <property type="match status" value="1"/>
</dbReference>
<dbReference type="EMBL" id="QSLA01000001">
    <property type="protein sequence ID" value="RHF12818.1"/>
    <property type="molecule type" value="Genomic_DNA"/>
</dbReference>
<evidence type="ECO:0000256" key="3">
    <source>
        <dbReference type="ARBA" id="ARBA00022729"/>
    </source>
</evidence>
<keyword evidence="5" id="KW-0998">Cell outer membrane</keyword>
<evidence type="ECO:0000313" key="8">
    <source>
        <dbReference type="EMBL" id="RHF12818.1"/>
    </source>
</evidence>
<evidence type="ECO:0000259" key="6">
    <source>
        <dbReference type="Pfam" id="PF07980"/>
    </source>
</evidence>
<dbReference type="Pfam" id="PF07980">
    <property type="entry name" value="SusD_RagB"/>
    <property type="match status" value="1"/>
</dbReference>
<comment type="similarity">
    <text evidence="2">Belongs to the SusD family.</text>
</comment>
<evidence type="ECO:0000256" key="5">
    <source>
        <dbReference type="ARBA" id="ARBA00023237"/>
    </source>
</evidence>
<proteinExistence type="inferred from homology"/>
<evidence type="ECO:0000259" key="7">
    <source>
        <dbReference type="Pfam" id="PF14322"/>
    </source>
</evidence>
<dbReference type="Proteomes" id="UP000283538">
    <property type="component" value="Unassembled WGS sequence"/>
</dbReference>
<accession>A0A415RW02</accession>
<reference evidence="8 9" key="1">
    <citation type="submission" date="2018-08" db="EMBL/GenBank/DDBJ databases">
        <title>A genome reference for cultivated species of the human gut microbiota.</title>
        <authorList>
            <person name="Zou Y."/>
            <person name="Xue W."/>
            <person name="Luo G."/>
        </authorList>
    </citation>
    <scope>NUCLEOTIDE SEQUENCE [LARGE SCALE GENOMIC DNA]</scope>
    <source>
        <strain evidence="8 9">AM26-26AC</strain>
    </source>
</reference>